<comment type="caution">
    <text evidence="4">The sequence shown here is derived from an EMBL/GenBank/DDBJ whole genome shotgun (WGS) entry which is preliminary data.</text>
</comment>
<gene>
    <name evidence="4" type="primary">CAT8</name>
    <name evidence="4" type="ORF">Q9L58_003021</name>
</gene>
<proteinExistence type="predicted"/>
<dbReference type="PANTHER" id="PTHR46910:SF12">
    <property type="entry name" value="REGULATORY PROTEIN CAT8"/>
    <property type="match status" value="1"/>
</dbReference>
<dbReference type="InterPro" id="IPR050987">
    <property type="entry name" value="AtrR-like"/>
</dbReference>
<evidence type="ECO:0000256" key="1">
    <source>
        <dbReference type="ARBA" id="ARBA00023242"/>
    </source>
</evidence>
<accession>A0ABR3GQ25</accession>
<name>A0ABR3GQ25_9PEZI</name>
<protein>
    <submittedName>
        <fullName evidence="4">DNA-binding transcription factor cat8</fullName>
    </submittedName>
</protein>
<dbReference type="GO" id="GO:0003677">
    <property type="term" value="F:DNA binding"/>
    <property type="evidence" value="ECO:0007669"/>
    <property type="project" value="UniProtKB-KW"/>
</dbReference>
<sequence length="771" mass="84383">MLSRIHSFSPYSPPASSVSHRRSPASARSESAEIVEDTFLVHETPSLVVGGGGGDDVASGFYVGSSSGRSFVDLFKKKIQNIGTNFRSDTFFSGQTFVKLPTATPSIQLNRQPNSIKAPPRLLSDHLLVSYFQEYHPLFPVLHRPTFLASYEILVSGDGSAANSLPNHAIAQLFLIFAIALQQSEPRNGVEDQVNSQWEAALSPILLDSTTETLQCLVLAQLYCFSKGDYARLLQYKSLAVGIVLRLGLNQNQKKFALGALDGEMRKRMFWCVYCLDSFSAAMLGLPKLLSEDDVDAEYPSDIDDEYVSETGFLPTLPGDSTKISSALALFRSSRVLARVLDVVYPHGGAKEGGARELTYRRLKELEEELEAWMKGLAPHLRLEFVNGVPGTNVVHSRSPLLVLSYHYIRVLIHRPVVGSTLQQKSSASLHAIRESSKCIIQIVQLLTERKLGFSFCLNKAQLLLLSGFTLLYSTVECQQDGNLAKENQRLIVGMLKELESCSPILYKELHRIASSIVNLDSSRKPSAPSLQIFRTERPKETPVSPQHEPPSVRRRFSSIIPGLDNRKHKSSSVIRRASISTQDHVPSSIPYGARNGARLTSASLTDLVPTRSRYAPAPSSAGFDLPYLDNLWDINTVNSNITGLPEAEKVPMSTGDWERLLAAMDATHAAHIYGDGITPGNSGVAPADSHTGTRPVDQHWSLNNRREYSHNSGNEAPPSTSSFSTLSEESLEDDGVGGYPESENLGDFLGPLMGVGGGGQTTLLEAEWGM</sequence>
<keyword evidence="4" id="KW-0238">DNA-binding</keyword>
<dbReference type="InterPro" id="IPR007219">
    <property type="entry name" value="XnlR_reg_dom"/>
</dbReference>
<evidence type="ECO:0000313" key="4">
    <source>
        <dbReference type="EMBL" id="KAL0637943.1"/>
    </source>
</evidence>
<organism evidence="4 5">
    <name type="scientific">Discina gigas</name>
    <dbReference type="NCBI Taxonomy" id="1032678"/>
    <lineage>
        <taxon>Eukaryota</taxon>
        <taxon>Fungi</taxon>
        <taxon>Dikarya</taxon>
        <taxon>Ascomycota</taxon>
        <taxon>Pezizomycotina</taxon>
        <taxon>Pezizomycetes</taxon>
        <taxon>Pezizales</taxon>
        <taxon>Discinaceae</taxon>
        <taxon>Discina</taxon>
    </lineage>
</organism>
<feature type="domain" description="Xylanolytic transcriptional activator regulatory" evidence="3">
    <location>
        <begin position="233"/>
        <end position="306"/>
    </location>
</feature>
<evidence type="ECO:0000256" key="2">
    <source>
        <dbReference type="SAM" id="MobiDB-lite"/>
    </source>
</evidence>
<feature type="region of interest" description="Disordered" evidence="2">
    <location>
        <begin position="682"/>
        <end position="745"/>
    </location>
</feature>
<feature type="compositionally biased region" description="Low complexity" evidence="2">
    <location>
        <begin position="720"/>
        <end position="729"/>
    </location>
</feature>
<reference evidence="4 5" key="1">
    <citation type="submission" date="2024-02" db="EMBL/GenBank/DDBJ databases">
        <title>Discinaceae phylogenomics.</title>
        <authorList>
            <person name="Dirks A.C."/>
            <person name="James T.Y."/>
        </authorList>
    </citation>
    <scope>NUCLEOTIDE SEQUENCE [LARGE SCALE GENOMIC DNA]</scope>
    <source>
        <strain evidence="4 5">ACD0624</strain>
    </source>
</reference>
<dbReference type="SMART" id="SM00906">
    <property type="entry name" value="Fungal_trans"/>
    <property type="match status" value="1"/>
</dbReference>
<evidence type="ECO:0000313" key="5">
    <source>
        <dbReference type="Proteomes" id="UP001447188"/>
    </source>
</evidence>
<dbReference type="PANTHER" id="PTHR46910">
    <property type="entry name" value="TRANSCRIPTION FACTOR PDR1"/>
    <property type="match status" value="1"/>
</dbReference>
<dbReference type="Proteomes" id="UP001447188">
    <property type="component" value="Unassembled WGS sequence"/>
</dbReference>
<evidence type="ECO:0000259" key="3">
    <source>
        <dbReference type="SMART" id="SM00906"/>
    </source>
</evidence>
<keyword evidence="5" id="KW-1185">Reference proteome</keyword>
<keyword evidence="1" id="KW-0539">Nucleus</keyword>
<dbReference type="CDD" id="cd12148">
    <property type="entry name" value="fungal_TF_MHR"/>
    <property type="match status" value="1"/>
</dbReference>
<feature type="compositionally biased region" description="Low complexity" evidence="2">
    <location>
        <begin position="14"/>
        <end position="28"/>
    </location>
</feature>
<dbReference type="EMBL" id="JBBBZM010000028">
    <property type="protein sequence ID" value="KAL0637943.1"/>
    <property type="molecule type" value="Genomic_DNA"/>
</dbReference>
<feature type="region of interest" description="Disordered" evidence="2">
    <location>
        <begin position="1"/>
        <end position="28"/>
    </location>
</feature>
<dbReference type="Pfam" id="PF04082">
    <property type="entry name" value="Fungal_trans"/>
    <property type="match status" value="1"/>
</dbReference>